<feature type="domain" description="GST C-terminal" evidence="1">
    <location>
        <begin position="89"/>
        <end position="209"/>
    </location>
</feature>
<dbReference type="InterPro" id="IPR004045">
    <property type="entry name" value="Glutathione_S-Trfase_N"/>
</dbReference>
<dbReference type="PROSITE" id="PS50405">
    <property type="entry name" value="GST_CTER"/>
    <property type="match status" value="1"/>
</dbReference>
<evidence type="ECO:0000313" key="3">
    <source>
        <dbReference type="Proteomes" id="UP000078431"/>
    </source>
</evidence>
<dbReference type="GO" id="GO:0006559">
    <property type="term" value="P:L-phenylalanine catabolic process"/>
    <property type="evidence" value="ECO:0007669"/>
    <property type="project" value="TreeGrafter"/>
</dbReference>
<organism evidence="2 3">
    <name type="scientific">Obesumbacterium proteus ATCC 12841</name>
    <dbReference type="NCBI Taxonomy" id="1354268"/>
    <lineage>
        <taxon>Bacteria</taxon>
        <taxon>Pseudomonadati</taxon>
        <taxon>Pseudomonadota</taxon>
        <taxon>Gammaproteobacteria</taxon>
        <taxon>Enterobacterales</taxon>
        <taxon>Hafniaceae</taxon>
        <taxon>Obesumbacterium</taxon>
    </lineage>
</organism>
<dbReference type="PANTHER" id="PTHR42673:SF4">
    <property type="entry name" value="MALEYLACETOACETATE ISOMERASE"/>
    <property type="match status" value="1"/>
</dbReference>
<dbReference type="GO" id="GO:0004364">
    <property type="term" value="F:glutathione transferase activity"/>
    <property type="evidence" value="ECO:0007669"/>
    <property type="project" value="TreeGrafter"/>
</dbReference>
<evidence type="ECO:0000313" key="2">
    <source>
        <dbReference type="EMBL" id="OAT60241.1"/>
    </source>
</evidence>
<dbReference type="Pfam" id="PF13410">
    <property type="entry name" value="GST_C_2"/>
    <property type="match status" value="1"/>
</dbReference>
<dbReference type="NCBIfam" id="NF007682">
    <property type="entry name" value="PRK10357.1"/>
    <property type="match status" value="1"/>
</dbReference>
<proteinExistence type="predicted"/>
<dbReference type="Gene3D" id="3.40.30.10">
    <property type="entry name" value="Glutaredoxin"/>
    <property type="match status" value="1"/>
</dbReference>
<dbReference type="CDD" id="cd03205">
    <property type="entry name" value="GST_C_6"/>
    <property type="match status" value="1"/>
</dbReference>
<dbReference type="InterPro" id="IPR036249">
    <property type="entry name" value="Thioredoxin-like_sf"/>
</dbReference>
<dbReference type="Pfam" id="PF13409">
    <property type="entry name" value="GST_N_2"/>
    <property type="match status" value="1"/>
</dbReference>
<dbReference type="SUPFAM" id="SSF47616">
    <property type="entry name" value="GST C-terminal domain-like"/>
    <property type="match status" value="1"/>
</dbReference>
<dbReference type="GO" id="GO:0006749">
    <property type="term" value="P:glutathione metabolic process"/>
    <property type="evidence" value="ECO:0007669"/>
    <property type="project" value="TreeGrafter"/>
</dbReference>
<gene>
    <name evidence="2" type="ORF">M993_01018</name>
</gene>
<sequence>MDKDRDYETHWQLYQPLRAQNLCYVVGKRLTFEFVNDIPWESTSHVPQYNPLGKIPALVTADGEIFYDSPIVAEYIDLLDATPKFVPEDRQQALRVRQLEALSDGICDAAVLLVQEMMRPADKQNSDWIVRQRGKIDRGLDALERHAKEGKWLNGAQMTLADIATGCCLGYLNFRRVAPNWSLERPELVKLAERLFQRESFTRTEPPVT</sequence>
<dbReference type="Proteomes" id="UP000078431">
    <property type="component" value="Unassembled WGS sequence"/>
</dbReference>
<dbReference type="EMBL" id="LXEX01000016">
    <property type="protein sequence ID" value="OAT60241.1"/>
    <property type="molecule type" value="Genomic_DNA"/>
</dbReference>
<accession>A0AA91EG88</accession>
<comment type="caution">
    <text evidence="2">The sequence shown here is derived from an EMBL/GenBank/DDBJ whole genome shotgun (WGS) entry which is preliminary data.</text>
</comment>
<reference evidence="2 3" key="1">
    <citation type="submission" date="2016-04" db="EMBL/GenBank/DDBJ databases">
        <title>ATOL: Assembling a taxonomically balanced genome-scale reconstruction of the evolutionary history of the Enterobacteriaceae.</title>
        <authorList>
            <person name="Plunkett G.III."/>
            <person name="Neeno-Eckwall E.C."/>
            <person name="Glasner J.D."/>
            <person name="Perna N.T."/>
        </authorList>
    </citation>
    <scope>NUCLEOTIDE SEQUENCE [LARGE SCALE GENOMIC DNA]</scope>
    <source>
        <strain evidence="2 3">ATCC 12841</strain>
    </source>
</reference>
<dbReference type="GO" id="GO:0016034">
    <property type="term" value="F:maleylacetoacetate isomerase activity"/>
    <property type="evidence" value="ECO:0007669"/>
    <property type="project" value="TreeGrafter"/>
</dbReference>
<dbReference type="Gene3D" id="1.20.1050.10">
    <property type="match status" value="1"/>
</dbReference>
<dbReference type="PANTHER" id="PTHR42673">
    <property type="entry name" value="MALEYLACETOACETATE ISOMERASE"/>
    <property type="match status" value="1"/>
</dbReference>
<dbReference type="InterPro" id="IPR010987">
    <property type="entry name" value="Glutathione-S-Trfase_C-like"/>
</dbReference>
<name>A0AA91EG88_9GAMM</name>
<dbReference type="InterPro" id="IPR036282">
    <property type="entry name" value="Glutathione-S-Trfase_C_sf"/>
</dbReference>
<evidence type="ECO:0000259" key="1">
    <source>
        <dbReference type="PROSITE" id="PS50405"/>
    </source>
</evidence>
<dbReference type="AlphaFoldDB" id="A0AA91EG88"/>
<protein>
    <submittedName>
        <fullName evidence="2">GST family protein</fullName>
    </submittedName>
</protein>
<keyword evidence="3" id="KW-1185">Reference proteome</keyword>
<dbReference type="SUPFAM" id="SSF52833">
    <property type="entry name" value="Thioredoxin-like"/>
    <property type="match status" value="1"/>
</dbReference>